<keyword evidence="5" id="KW-1185">Reference proteome</keyword>
<dbReference type="EMBL" id="CAUOFW020002947">
    <property type="protein sequence ID" value="CAK9157036.1"/>
    <property type="molecule type" value="Genomic_DNA"/>
</dbReference>
<organism evidence="4 5">
    <name type="scientific">Ilex paraguariensis</name>
    <name type="common">yerba mate</name>
    <dbReference type="NCBI Taxonomy" id="185542"/>
    <lineage>
        <taxon>Eukaryota</taxon>
        <taxon>Viridiplantae</taxon>
        <taxon>Streptophyta</taxon>
        <taxon>Embryophyta</taxon>
        <taxon>Tracheophyta</taxon>
        <taxon>Spermatophyta</taxon>
        <taxon>Magnoliopsida</taxon>
        <taxon>eudicotyledons</taxon>
        <taxon>Gunneridae</taxon>
        <taxon>Pentapetalae</taxon>
        <taxon>asterids</taxon>
        <taxon>campanulids</taxon>
        <taxon>Aquifoliales</taxon>
        <taxon>Aquifoliaceae</taxon>
        <taxon>Ilex</taxon>
    </lineage>
</organism>
<dbReference type="AlphaFoldDB" id="A0ABC8SIM4"/>
<feature type="coiled-coil region" evidence="3">
    <location>
        <begin position="816"/>
        <end position="906"/>
    </location>
</feature>
<keyword evidence="2 3" id="KW-0175">Coiled coil</keyword>
<dbReference type="Pfam" id="PF05911">
    <property type="entry name" value="FPP"/>
    <property type="match status" value="1"/>
</dbReference>
<gene>
    <name evidence="4" type="ORF">ILEXP_LOCUS25597</name>
</gene>
<dbReference type="InterPro" id="IPR008587">
    <property type="entry name" value="FPP_plant"/>
</dbReference>
<protein>
    <recommendedName>
        <fullName evidence="6">Filament-like plant protein 4</fullName>
    </recommendedName>
</protein>
<evidence type="ECO:0000256" key="1">
    <source>
        <dbReference type="ARBA" id="ARBA00005921"/>
    </source>
</evidence>
<feature type="coiled-coil region" evidence="3">
    <location>
        <begin position="60"/>
        <end position="94"/>
    </location>
</feature>
<dbReference type="Proteomes" id="UP001642360">
    <property type="component" value="Unassembled WGS sequence"/>
</dbReference>
<comment type="caution">
    <text evidence="4">The sequence shown here is derived from an EMBL/GenBank/DDBJ whole genome shotgun (WGS) entry which is preliminary data.</text>
</comment>
<dbReference type="PANTHER" id="PTHR31580:SF26">
    <property type="entry name" value="FILAMENT-LIKE PLANT PROTEIN 5"/>
    <property type="match status" value="1"/>
</dbReference>
<evidence type="ECO:0000313" key="4">
    <source>
        <dbReference type="EMBL" id="CAK9157036.1"/>
    </source>
</evidence>
<sequence length="992" mass="111569">MDRRSWPWKKKSSVKSVTEKKVDASDSAGASLASVASLLEQENHKNVNYVQIPLDSYKHLTSLEDQVKTLEDQVKWLQDEVKDLYEKLSAAHQEMAAKDNLVQQQAKVAEEAVSGWEKADAEVVALKHQLESVTLLKLTAEDRASHLDGALKECMRQIRIVKDENEQKLHEVVLIKTSQWEKIRHDLEAQIDDIDLRLLRSAAENAALSRSLQEHSTMVMEINKQKSELGDENELLKGNILSYEKEISSLKYELHVASKELDIRNEEKNMSMRSAEAANKQHLEGVGKIAKLEAECQRLRNLVRKKLPGPAALAQMKQEVLNLGHDSVEPQPRRLQVKTSKSLSSSLPEFSLDKLQPHHNENELLTNRLLAMEEETKMLKEALATRNSELQSSREICDKMVRRLKNLETQQGFVNHHRSSPKSIFEIPTEGSLSQNASTHSVASMSEDGFDEVGSSAESWAAGLISDLHLKRHKSTDKCNTPANANSLELMDDFLEMERLACSANDYDQVSIISGSSNYMRTETAHRDNPVGGVKSEDFLQFKMQSLMVPSGNQDCADVEGSAKGLEVDIGQRLWSKLLSRISMILQSQIEDVDMRKALEDIEHAMHEMKNFLPRCSFNSLKKASHLVDVSHNLQASNQESAETTKSEILFTHGSKPAIDTEHIDNHDVMAAISHIHQFVISLGGKVVQVHDTSTVRQGLNNKFKDFSVSVDNFLLNKISIIDFVLDLSHVLAQAGELRFSIYEAHEGDITSSDCIDKVTLADNKVAKDDLFGKNFTDKWGHFPSFSSNPEVLQERKSYPGFAFNTTSCACSSEELEQLKLNKDNMVLELARCNHDLEITKLKLQESEQLLVELRSQLASSQRLYGLAETKLKCMAESYKSVEMRALELEAEVNLLRVEKKNLDNIMLQKEKRGHRDDLEEQTQRKELSICSLSPSADFDINTKQERELAAATAKLAECQETIYLLGRQLKSMHPHAHIIGSSSAGDKPCHG</sequence>
<evidence type="ECO:0000313" key="5">
    <source>
        <dbReference type="Proteomes" id="UP001642360"/>
    </source>
</evidence>
<reference evidence="4 5" key="1">
    <citation type="submission" date="2024-02" db="EMBL/GenBank/DDBJ databases">
        <authorList>
            <person name="Vignale AGUSTIN F."/>
            <person name="Sosa J E."/>
            <person name="Modenutti C."/>
        </authorList>
    </citation>
    <scope>NUCLEOTIDE SEQUENCE [LARGE SCALE GENOMIC DNA]</scope>
</reference>
<accession>A0ABC8SIM4</accession>
<dbReference type="PANTHER" id="PTHR31580">
    <property type="entry name" value="FILAMENT-LIKE PLANT PROTEIN 4"/>
    <property type="match status" value="1"/>
</dbReference>
<evidence type="ECO:0000256" key="3">
    <source>
        <dbReference type="SAM" id="Coils"/>
    </source>
</evidence>
<comment type="similarity">
    <text evidence="1">Belongs to the FPP family.</text>
</comment>
<evidence type="ECO:0000256" key="2">
    <source>
        <dbReference type="ARBA" id="ARBA00023054"/>
    </source>
</evidence>
<proteinExistence type="inferred from homology"/>
<feature type="coiled-coil region" evidence="3">
    <location>
        <begin position="362"/>
        <end position="410"/>
    </location>
</feature>
<name>A0ABC8SIM4_9AQUA</name>
<evidence type="ECO:0008006" key="6">
    <source>
        <dbReference type="Google" id="ProtNLM"/>
    </source>
</evidence>